<organism evidence="3 4">
    <name type="scientific">Nonomuraea rubra</name>
    <dbReference type="NCBI Taxonomy" id="46180"/>
    <lineage>
        <taxon>Bacteria</taxon>
        <taxon>Bacillati</taxon>
        <taxon>Actinomycetota</taxon>
        <taxon>Actinomycetes</taxon>
        <taxon>Streptosporangiales</taxon>
        <taxon>Streptosporangiaceae</taxon>
        <taxon>Nonomuraea</taxon>
    </lineage>
</organism>
<dbReference type="PANTHER" id="PTHR35174">
    <property type="entry name" value="BLL7171 PROTEIN-RELATED"/>
    <property type="match status" value="1"/>
</dbReference>
<dbReference type="PANTHER" id="PTHR35174:SF3">
    <property type="entry name" value="BLL7171 PROTEIN"/>
    <property type="match status" value="1"/>
</dbReference>
<dbReference type="InterPro" id="IPR005545">
    <property type="entry name" value="YCII"/>
</dbReference>
<dbReference type="InterPro" id="IPR011008">
    <property type="entry name" value="Dimeric_a/b-barrel"/>
</dbReference>
<reference evidence="3 4" key="1">
    <citation type="submission" date="2020-08" db="EMBL/GenBank/DDBJ databases">
        <title>Sequencing the genomes of 1000 actinobacteria strains.</title>
        <authorList>
            <person name="Klenk H.-P."/>
        </authorList>
    </citation>
    <scope>NUCLEOTIDE SEQUENCE [LARGE SCALE GENOMIC DNA]</scope>
    <source>
        <strain evidence="3 4">DSM 43768</strain>
    </source>
</reference>
<sequence length="116" mass="12817">MRYMLMQFGDEAALSGRSEEWVQQMIRFMIEFTEGLRRSGELLADEGLELAPNAKVVSLRDGAVDVRAGTIAEPAQSLAGWWLVDVADEARALELARQIVAGAGEPVEVRRCQELP</sequence>
<protein>
    <recommendedName>
        <fullName evidence="2">YCII-related domain-containing protein</fullName>
    </recommendedName>
</protein>
<keyword evidence="4" id="KW-1185">Reference proteome</keyword>
<dbReference type="AlphaFoldDB" id="A0A7X0NTW0"/>
<accession>A0A7X0NTW0</accession>
<evidence type="ECO:0000313" key="4">
    <source>
        <dbReference type="Proteomes" id="UP000565579"/>
    </source>
</evidence>
<evidence type="ECO:0000313" key="3">
    <source>
        <dbReference type="EMBL" id="MBB6549548.1"/>
    </source>
</evidence>
<comment type="caution">
    <text evidence="3">The sequence shown here is derived from an EMBL/GenBank/DDBJ whole genome shotgun (WGS) entry which is preliminary data.</text>
</comment>
<dbReference type="RefSeq" id="WP_185103950.1">
    <property type="nucleotide sequence ID" value="NZ_JACHMI010000001.1"/>
</dbReference>
<dbReference type="Proteomes" id="UP000565579">
    <property type="component" value="Unassembled WGS sequence"/>
</dbReference>
<dbReference type="EMBL" id="JACHMI010000001">
    <property type="protein sequence ID" value="MBB6549548.1"/>
    <property type="molecule type" value="Genomic_DNA"/>
</dbReference>
<dbReference type="Pfam" id="PF03795">
    <property type="entry name" value="YCII"/>
    <property type="match status" value="1"/>
</dbReference>
<gene>
    <name evidence="3" type="ORF">HD593_004343</name>
</gene>
<dbReference type="SUPFAM" id="SSF54909">
    <property type="entry name" value="Dimeric alpha+beta barrel"/>
    <property type="match status" value="1"/>
</dbReference>
<evidence type="ECO:0000259" key="2">
    <source>
        <dbReference type="Pfam" id="PF03795"/>
    </source>
</evidence>
<proteinExistence type="inferred from homology"/>
<evidence type="ECO:0000256" key="1">
    <source>
        <dbReference type="ARBA" id="ARBA00007689"/>
    </source>
</evidence>
<feature type="domain" description="YCII-related" evidence="2">
    <location>
        <begin position="1"/>
        <end position="103"/>
    </location>
</feature>
<comment type="similarity">
    <text evidence="1">Belongs to the YciI family.</text>
</comment>
<dbReference type="Gene3D" id="3.30.70.1060">
    <property type="entry name" value="Dimeric alpha+beta barrel"/>
    <property type="match status" value="1"/>
</dbReference>
<name>A0A7X0NTW0_9ACTN</name>